<dbReference type="Gene3D" id="1.10.287.110">
    <property type="entry name" value="DnaJ domain"/>
    <property type="match status" value="1"/>
</dbReference>
<evidence type="ECO:0000256" key="3">
    <source>
        <dbReference type="ARBA" id="ARBA00022692"/>
    </source>
</evidence>
<evidence type="ECO:0000256" key="4">
    <source>
        <dbReference type="ARBA" id="ARBA00022792"/>
    </source>
</evidence>
<accession>A0A8V0YLY2</accession>
<protein>
    <recommendedName>
        <fullName evidence="11">Mitochondrial import inner membrane translocase subunit TIM14</fullName>
    </recommendedName>
</protein>
<evidence type="ECO:0000256" key="8">
    <source>
        <dbReference type="ARBA" id="ARBA00023136"/>
    </source>
</evidence>
<dbReference type="GlyGen" id="A0A8V0YLY2">
    <property type="glycosylation" value="1 site"/>
</dbReference>
<keyword evidence="2" id="KW-0813">Transport</keyword>
<keyword evidence="5" id="KW-0653">Protein transport</keyword>
<reference evidence="12" key="1">
    <citation type="submission" date="2020-11" db="EMBL/GenBank/DDBJ databases">
        <title>Gallus gallus (Chicken) genome, bGalGal1, GRCg7b, maternal haplotype autosomes + Z &amp; W.</title>
        <authorList>
            <person name="Warren W."/>
            <person name="Formenti G."/>
            <person name="Fedrigo O."/>
            <person name="Haase B."/>
            <person name="Mountcastle J."/>
            <person name="Balacco J."/>
            <person name="Tracey A."/>
            <person name="Schneider V."/>
            <person name="Okimoto R."/>
            <person name="Cheng H."/>
            <person name="Hawken R."/>
            <person name="Howe K."/>
            <person name="Jarvis E.D."/>
        </authorList>
    </citation>
    <scope>NUCLEOTIDE SEQUENCE [LARGE SCALE GENOMIC DNA]</scope>
    <source>
        <strain evidence="12">Broiler</strain>
    </source>
</reference>
<dbReference type="Proteomes" id="UP000000539">
    <property type="component" value="Chromosome 3"/>
</dbReference>
<dbReference type="GO" id="GO:0005743">
    <property type="term" value="C:mitochondrial inner membrane"/>
    <property type="evidence" value="ECO:0007669"/>
    <property type="project" value="UniProtKB-SubCell"/>
</dbReference>
<dbReference type="InterPro" id="IPR036869">
    <property type="entry name" value="J_dom_sf"/>
</dbReference>
<keyword evidence="7" id="KW-0496">Mitochondrion</keyword>
<reference evidence="12" key="3">
    <citation type="submission" date="2025-09" db="UniProtKB">
        <authorList>
            <consortium name="Ensembl"/>
        </authorList>
    </citation>
    <scope>IDENTIFICATION</scope>
    <source>
        <strain evidence="12">broiler</strain>
    </source>
</reference>
<evidence type="ECO:0000256" key="9">
    <source>
        <dbReference type="ARBA" id="ARBA00023186"/>
    </source>
</evidence>
<name>A0A8V0YLY2_CHICK</name>
<dbReference type="SUPFAM" id="SSF46565">
    <property type="entry name" value="Chaperone J-domain"/>
    <property type="match status" value="1"/>
</dbReference>
<keyword evidence="9" id="KW-0143">Chaperone</keyword>
<comment type="subcellular location">
    <subcellularLocation>
        <location evidence="1">Mitochondrion inner membrane</location>
        <topology evidence="1">Single-pass membrane protein</topology>
    </subcellularLocation>
</comment>
<dbReference type="PANTHER" id="PTHR12763:SF56">
    <property type="entry name" value="MITOCHONDRIAL IMPORT INNER MEMBRANE TRANSLOCASE SUBUNIT TIM14"/>
    <property type="match status" value="1"/>
</dbReference>
<keyword evidence="3" id="KW-0812">Transmembrane</keyword>
<evidence type="ECO:0000313" key="12">
    <source>
        <dbReference type="Ensembl" id="ENSGALP00010018922.1"/>
    </source>
</evidence>
<sequence length="102" mass="11722">MARDIEAVQLIIAAVGFASHYALRILPKLDFSSCYRGGFEHKMTKQEEALIVEVSPTASRIKIREAYRWIMILNHPDKGAKHLLKITLKNDLEIKSESKKWN</sequence>
<dbReference type="Ensembl" id="ENSGALT00010032132.1">
    <property type="protein sequence ID" value="ENSGALP00010018922.1"/>
    <property type="gene ID" value="ENSGALG00010013350.1"/>
</dbReference>
<dbReference type="AlphaFoldDB" id="A0A8V0YLY2"/>
<evidence type="ECO:0000256" key="6">
    <source>
        <dbReference type="ARBA" id="ARBA00022989"/>
    </source>
</evidence>
<evidence type="ECO:0000256" key="5">
    <source>
        <dbReference type="ARBA" id="ARBA00022927"/>
    </source>
</evidence>
<dbReference type="GO" id="GO:0015031">
    <property type="term" value="P:protein transport"/>
    <property type="evidence" value="ECO:0007669"/>
    <property type="project" value="UniProtKB-KW"/>
</dbReference>
<keyword evidence="4" id="KW-0999">Mitochondrion inner membrane</keyword>
<proteinExistence type="inferred from homology"/>
<comment type="similarity">
    <text evidence="10">Belongs to the TIM14 family.</text>
</comment>
<evidence type="ECO:0000256" key="1">
    <source>
        <dbReference type="ARBA" id="ARBA00004434"/>
    </source>
</evidence>
<evidence type="ECO:0000256" key="11">
    <source>
        <dbReference type="ARBA" id="ARBA00040828"/>
    </source>
</evidence>
<dbReference type="PANTHER" id="PTHR12763">
    <property type="match status" value="1"/>
</dbReference>
<reference evidence="12" key="2">
    <citation type="submission" date="2025-08" db="UniProtKB">
        <authorList>
            <consortium name="Ensembl"/>
        </authorList>
    </citation>
    <scope>IDENTIFICATION</scope>
    <source>
        <strain evidence="12">broiler</strain>
    </source>
</reference>
<keyword evidence="8" id="KW-0472">Membrane</keyword>
<evidence type="ECO:0000313" key="13">
    <source>
        <dbReference type="Proteomes" id="UP000000539"/>
    </source>
</evidence>
<evidence type="ECO:0000256" key="2">
    <source>
        <dbReference type="ARBA" id="ARBA00022448"/>
    </source>
</evidence>
<keyword evidence="13" id="KW-1185">Reference proteome</keyword>
<evidence type="ECO:0000256" key="10">
    <source>
        <dbReference type="ARBA" id="ARBA00038105"/>
    </source>
</evidence>
<evidence type="ECO:0000256" key="7">
    <source>
        <dbReference type="ARBA" id="ARBA00023128"/>
    </source>
</evidence>
<organism evidence="12 13">
    <name type="scientific">Gallus gallus</name>
    <name type="common">Chicken</name>
    <dbReference type="NCBI Taxonomy" id="9031"/>
    <lineage>
        <taxon>Eukaryota</taxon>
        <taxon>Metazoa</taxon>
        <taxon>Chordata</taxon>
        <taxon>Craniata</taxon>
        <taxon>Vertebrata</taxon>
        <taxon>Euteleostomi</taxon>
        <taxon>Archelosauria</taxon>
        <taxon>Archosauria</taxon>
        <taxon>Dinosauria</taxon>
        <taxon>Saurischia</taxon>
        <taxon>Theropoda</taxon>
        <taxon>Coelurosauria</taxon>
        <taxon>Aves</taxon>
        <taxon>Neognathae</taxon>
        <taxon>Galloanserae</taxon>
        <taxon>Galliformes</taxon>
        <taxon>Phasianidae</taxon>
        <taxon>Phasianinae</taxon>
        <taxon>Gallus</taxon>
    </lineage>
</organism>
<keyword evidence="6" id="KW-1133">Transmembrane helix</keyword>